<sequence>MELEKRYLSAASESRESQTEAGDCTKSEAHWEKIAAQAFFELSIAISTKQRFLSRSDRGSYDETLLEILESILLQQTTSGSEEASVISFSTFFSSPGPVAMASVLGMGLLRYATFSHDIHDRWTNTAKQSTRTRESGHCNSLFVSCIEQGFCSWRMMRRTATFC</sequence>
<protein>
    <submittedName>
        <fullName evidence="2">Uncharacterized protein</fullName>
    </submittedName>
</protein>
<proteinExistence type="predicted"/>
<dbReference type="VEuPathDB" id="FungiDB:HpaG807150"/>
<dbReference type="Proteomes" id="UP000011713">
    <property type="component" value="Unassembled WGS sequence"/>
</dbReference>
<dbReference type="EnsemblProtists" id="HpaT807150">
    <property type="protein sequence ID" value="HpaP807150"/>
    <property type="gene ID" value="HpaG807150"/>
</dbReference>
<dbReference type="AlphaFoldDB" id="M4BL65"/>
<accession>M4BL65</accession>
<dbReference type="InParanoid" id="M4BL65"/>
<dbReference type="HOGENOM" id="CLU_1622164_0_0_1"/>
<dbReference type="eggNOG" id="ENOG502S2VS">
    <property type="taxonomic scope" value="Eukaryota"/>
</dbReference>
<evidence type="ECO:0000313" key="2">
    <source>
        <dbReference type="EnsemblProtists" id="HpaP807150"/>
    </source>
</evidence>
<keyword evidence="3" id="KW-1185">Reference proteome</keyword>
<feature type="region of interest" description="Disordered" evidence="1">
    <location>
        <begin position="1"/>
        <end position="24"/>
    </location>
</feature>
<organism evidence="2 3">
    <name type="scientific">Hyaloperonospora arabidopsidis (strain Emoy2)</name>
    <name type="common">Downy mildew agent</name>
    <name type="synonym">Peronospora arabidopsidis</name>
    <dbReference type="NCBI Taxonomy" id="559515"/>
    <lineage>
        <taxon>Eukaryota</taxon>
        <taxon>Sar</taxon>
        <taxon>Stramenopiles</taxon>
        <taxon>Oomycota</taxon>
        <taxon>Peronosporomycetes</taxon>
        <taxon>Peronosporales</taxon>
        <taxon>Peronosporaceae</taxon>
        <taxon>Hyaloperonospora</taxon>
    </lineage>
</organism>
<dbReference type="EMBL" id="JH598368">
    <property type="status" value="NOT_ANNOTATED_CDS"/>
    <property type="molecule type" value="Genomic_DNA"/>
</dbReference>
<evidence type="ECO:0000256" key="1">
    <source>
        <dbReference type="SAM" id="MobiDB-lite"/>
    </source>
</evidence>
<reference evidence="3" key="1">
    <citation type="journal article" date="2010" name="Science">
        <title>Signatures of adaptation to obligate biotrophy in the Hyaloperonospora arabidopsidis genome.</title>
        <authorList>
            <person name="Baxter L."/>
            <person name="Tripathy S."/>
            <person name="Ishaque N."/>
            <person name="Boot N."/>
            <person name="Cabral A."/>
            <person name="Kemen E."/>
            <person name="Thines M."/>
            <person name="Ah-Fong A."/>
            <person name="Anderson R."/>
            <person name="Badejoko W."/>
            <person name="Bittner-Eddy P."/>
            <person name="Boore J.L."/>
            <person name="Chibucos M.C."/>
            <person name="Coates M."/>
            <person name="Dehal P."/>
            <person name="Delehaunty K."/>
            <person name="Dong S."/>
            <person name="Downton P."/>
            <person name="Dumas B."/>
            <person name="Fabro G."/>
            <person name="Fronick C."/>
            <person name="Fuerstenberg S.I."/>
            <person name="Fulton L."/>
            <person name="Gaulin E."/>
            <person name="Govers F."/>
            <person name="Hughes L."/>
            <person name="Humphray S."/>
            <person name="Jiang R.H."/>
            <person name="Judelson H."/>
            <person name="Kamoun S."/>
            <person name="Kyung K."/>
            <person name="Meijer H."/>
            <person name="Minx P."/>
            <person name="Morris P."/>
            <person name="Nelson J."/>
            <person name="Phuntumart V."/>
            <person name="Qutob D."/>
            <person name="Rehmany A."/>
            <person name="Rougon-Cardoso A."/>
            <person name="Ryden P."/>
            <person name="Torto-Alalibo T."/>
            <person name="Studholme D."/>
            <person name="Wang Y."/>
            <person name="Win J."/>
            <person name="Wood J."/>
            <person name="Clifton S.W."/>
            <person name="Rogers J."/>
            <person name="Van den Ackerveken G."/>
            <person name="Jones J.D."/>
            <person name="McDowell J.M."/>
            <person name="Beynon J."/>
            <person name="Tyler B.M."/>
        </authorList>
    </citation>
    <scope>NUCLEOTIDE SEQUENCE [LARGE SCALE GENOMIC DNA]</scope>
    <source>
        <strain evidence="3">Emoy2</strain>
    </source>
</reference>
<reference evidence="2" key="2">
    <citation type="submission" date="2015-06" db="UniProtKB">
        <authorList>
            <consortium name="EnsemblProtists"/>
        </authorList>
    </citation>
    <scope>IDENTIFICATION</scope>
    <source>
        <strain evidence="2">Emoy2</strain>
    </source>
</reference>
<evidence type="ECO:0000313" key="3">
    <source>
        <dbReference type="Proteomes" id="UP000011713"/>
    </source>
</evidence>
<name>M4BL65_HYAAE</name>